<sequence>MRHGIYWIICTCTALVIAVLALRYVTGFWLLALVFSLHIHVALLAMAGAALALFIRRGRTAAMLLVLSGALFVHGIWMKYEITPAQRVAGEQDIAVRIISFNLLASNFQNGDRIADMLLASGADAAVLMEAGPIRRHLNALSAAYPHRVGCDTMRALCDLVILSKHPIRSARFESLSDLRADRFVLAELDVQGQQLHVAGVHLTKPYYDDYHWLELRDLSRHIADIGNRLVLAGDFNADSLALDMRYFLRRNAMTAAGWEPATWPVRAGRFGIAIDHIYLRDGLIPLGVTRLPDNLGSNHFGLVAEFAIPRQGT</sequence>
<dbReference type="SUPFAM" id="SSF56219">
    <property type="entry name" value="DNase I-like"/>
    <property type="match status" value="1"/>
</dbReference>
<accession>A0ABX6QS08</accession>
<protein>
    <submittedName>
        <fullName evidence="3">Endonuclease/exonuclease/phosphatase family protein</fullName>
    </submittedName>
</protein>
<dbReference type="EMBL" id="CP058350">
    <property type="protein sequence ID" value="QLF70980.1"/>
    <property type="molecule type" value="Genomic_DNA"/>
</dbReference>
<dbReference type="Pfam" id="PF03372">
    <property type="entry name" value="Exo_endo_phos"/>
    <property type="match status" value="1"/>
</dbReference>
<evidence type="ECO:0000313" key="4">
    <source>
        <dbReference type="Proteomes" id="UP000308530"/>
    </source>
</evidence>
<feature type="transmembrane region" description="Helical" evidence="1">
    <location>
        <begin position="28"/>
        <end position="54"/>
    </location>
</feature>
<keyword evidence="3" id="KW-0378">Hydrolase</keyword>
<keyword evidence="1" id="KW-0812">Transmembrane</keyword>
<reference evidence="3 4" key="1">
    <citation type="submission" date="2020-06" db="EMBL/GenBank/DDBJ databases">
        <title>Genome sequence of Rhizobium sp strain ADMK78.</title>
        <authorList>
            <person name="Rahi P."/>
        </authorList>
    </citation>
    <scope>NUCLEOTIDE SEQUENCE [LARGE SCALE GENOMIC DNA]</scope>
    <source>
        <strain evidence="3 4">ADMK78</strain>
    </source>
</reference>
<keyword evidence="4" id="KW-1185">Reference proteome</keyword>
<dbReference type="Proteomes" id="UP000308530">
    <property type="component" value="Chromosome"/>
</dbReference>
<gene>
    <name evidence="3" type="ORF">FE840_016290</name>
</gene>
<dbReference type="GO" id="GO:0004519">
    <property type="term" value="F:endonuclease activity"/>
    <property type="evidence" value="ECO:0007669"/>
    <property type="project" value="UniProtKB-KW"/>
</dbReference>
<feature type="domain" description="Endonuclease/exonuclease/phosphatase" evidence="2">
    <location>
        <begin position="100"/>
        <end position="300"/>
    </location>
</feature>
<dbReference type="Gene3D" id="3.60.10.10">
    <property type="entry name" value="Endonuclease/exonuclease/phosphatase"/>
    <property type="match status" value="1"/>
</dbReference>
<keyword evidence="3" id="KW-0540">Nuclease</keyword>
<feature type="transmembrane region" description="Helical" evidence="1">
    <location>
        <begin position="5"/>
        <end position="22"/>
    </location>
</feature>
<evidence type="ECO:0000256" key="1">
    <source>
        <dbReference type="SAM" id="Phobius"/>
    </source>
</evidence>
<evidence type="ECO:0000313" key="3">
    <source>
        <dbReference type="EMBL" id="QLF70980.1"/>
    </source>
</evidence>
<dbReference type="RefSeq" id="WP_138286604.1">
    <property type="nucleotide sequence ID" value="NZ_CP058350.1"/>
</dbReference>
<organism evidence="3 4">
    <name type="scientific">Peteryoungia desertarenae</name>
    <dbReference type="NCBI Taxonomy" id="1813451"/>
    <lineage>
        <taxon>Bacteria</taxon>
        <taxon>Pseudomonadati</taxon>
        <taxon>Pseudomonadota</taxon>
        <taxon>Alphaproteobacteria</taxon>
        <taxon>Hyphomicrobiales</taxon>
        <taxon>Rhizobiaceae</taxon>
        <taxon>Peteryoungia</taxon>
    </lineage>
</organism>
<feature type="transmembrane region" description="Helical" evidence="1">
    <location>
        <begin position="61"/>
        <end position="78"/>
    </location>
</feature>
<keyword evidence="1" id="KW-1133">Transmembrane helix</keyword>
<proteinExistence type="predicted"/>
<dbReference type="InterPro" id="IPR005135">
    <property type="entry name" value="Endo/exonuclease/phosphatase"/>
</dbReference>
<evidence type="ECO:0000259" key="2">
    <source>
        <dbReference type="Pfam" id="PF03372"/>
    </source>
</evidence>
<name>A0ABX6QS08_9HYPH</name>
<keyword evidence="1" id="KW-0472">Membrane</keyword>
<keyword evidence="3" id="KW-0255">Endonuclease</keyword>
<dbReference type="InterPro" id="IPR036691">
    <property type="entry name" value="Endo/exonu/phosph_ase_sf"/>
</dbReference>